<accession>A0ABU0TLV3</accession>
<name>A0ABU0TLV3_9FLAO</name>
<dbReference type="Proteomes" id="UP001225072">
    <property type="component" value="Unassembled WGS sequence"/>
</dbReference>
<dbReference type="Pfam" id="PF03308">
    <property type="entry name" value="MeaB"/>
    <property type="match status" value="1"/>
</dbReference>
<evidence type="ECO:0000313" key="2">
    <source>
        <dbReference type="EMBL" id="MDQ1098027.1"/>
    </source>
</evidence>
<keyword evidence="2" id="KW-0418">Kinase</keyword>
<proteinExistence type="inferred from homology"/>
<dbReference type="InterPro" id="IPR027417">
    <property type="entry name" value="P-loop_NTPase"/>
</dbReference>
<protein>
    <submittedName>
        <fullName evidence="2">LAO/AO transport system kinase</fullName>
        <ecNumber evidence="2">2.7.-.-</ecNumber>
    </submittedName>
</protein>
<dbReference type="InterPro" id="IPR005129">
    <property type="entry name" value="GTPase_ArgK"/>
</dbReference>
<keyword evidence="2" id="KW-0808">Transferase</keyword>
<gene>
    <name evidence="2" type="ORF">QE404_003174</name>
</gene>
<reference evidence="2 3" key="1">
    <citation type="submission" date="2023-07" db="EMBL/GenBank/DDBJ databases">
        <title>Functional and genomic diversity of the sorghum phyllosphere microbiome.</title>
        <authorList>
            <person name="Shade A."/>
        </authorList>
    </citation>
    <scope>NUCLEOTIDE SEQUENCE [LARGE SCALE GENOMIC DNA]</scope>
    <source>
        <strain evidence="2 3">SORGH_AS_1064</strain>
    </source>
</reference>
<dbReference type="SUPFAM" id="SSF52540">
    <property type="entry name" value="P-loop containing nucleoside triphosphate hydrolases"/>
    <property type="match status" value="1"/>
</dbReference>
<dbReference type="EC" id="2.7.-.-" evidence="2"/>
<dbReference type="GO" id="GO:0016301">
    <property type="term" value="F:kinase activity"/>
    <property type="evidence" value="ECO:0007669"/>
    <property type="project" value="UniProtKB-KW"/>
</dbReference>
<dbReference type="CDD" id="cd03114">
    <property type="entry name" value="MMAA-like"/>
    <property type="match status" value="1"/>
</dbReference>
<dbReference type="NCBIfam" id="NF006958">
    <property type="entry name" value="PRK09435.1"/>
    <property type="match status" value="1"/>
</dbReference>
<dbReference type="Gene3D" id="1.20.5.170">
    <property type="match status" value="1"/>
</dbReference>
<comment type="caution">
    <text evidence="2">The sequence shown here is derived from an EMBL/GenBank/DDBJ whole genome shotgun (WGS) entry which is preliminary data.</text>
</comment>
<dbReference type="PANTHER" id="PTHR23408:SF3">
    <property type="entry name" value="METHYLMALONIC ACIDURIA TYPE A PROTEIN, MITOCHONDRIAL"/>
    <property type="match status" value="1"/>
</dbReference>
<dbReference type="Gene3D" id="3.40.50.300">
    <property type="entry name" value="P-loop containing nucleotide triphosphate hydrolases"/>
    <property type="match status" value="1"/>
</dbReference>
<sequence length="357" mass="39675">MVRKAKPNLEAIKLKAGKGLSRLFYIFDLMKFSTEELVDGIRSGNKRLIAKAITLVESKKAEHRQQAEDLLKRIMPFTGNSLRVGVTGVPGAGKSTFIENFGRLAITNGKKVAVLAIDPSSSVNKGSILGDKTRMEELSREENAFIRPSPSSGFLGGVANTTFETMMICEAAGYDYILIETVGVGQSEVLVADITDVFLFLKIIGGGDELQGIKRGIMEMVDIIFINKVDQDNLPKAKNARLELKRALDFMPPKEKGWKVPVLLGSALHNEGLNEVFEQIDTFISLKKKSGSFAEVRTQQAEKRFEYWVQHYLLNMMKKDASVEEAYAVHKKNASDRISNPSTEAKIFVESVFFKKT</sequence>
<organism evidence="2 3">
    <name type="scientific">Chryseobacterium camelliae</name>
    <dbReference type="NCBI Taxonomy" id="1265445"/>
    <lineage>
        <taxon>Bacteria</taxon>
        <taxon>Pseudomonadati</taxon>
        <taxon>Bacteroidota</taxon>
        <taxon>Flavobacteriia</taxon>
        <taxon>Flavobacteriales</taxon>
        <taxon>Weeksellaceae</taxon>
        <taxon>Chryseobacterium group</taxon>
        <taxon>Chryseobacterium</taxon>
    </lineage>
</organism>
<dbReference type="NCBIfam" id="TIGR00750">
    <property type="entry name" value="lao"/>
    <property type="match status" value="1"/>
</dbReference>
<dbReference type="PANTHER" id="PTHR23408">
    <property type="entry name" value="METHYLMALONYL-COA MUTASE"/>
    <property type="match status" value="1"/>
</dbReference>
<comment type="similarity">
    <text evidence="1">Belongs to the SIMIBI class G3E GTPase family. ArgK/MeaB subfamily.</text>
</comment>
<evidence type="ECO:0000313" key="3">
    <source>
        <dbReference type="Proteomes" id="UP001225072"/>
    </source>
</evidence>
<dbReference type="EMBL" id="JAUTAL010000001">
    <property type="protein sequence ID" value="MDQ1098027.1"/>
    <property type="molecule type" value="Genomic_DNA"/>
</dbReference>
<evidence type="ECO:0000256" key="1">
    <source>
        <dbReference type="ARBA" id="ARBA00009625"/>
    </source>
</evidence>
<keyword evidence="3" id="KW-1185">Reference proteome</keyword>